<dbReference type="EMBL" id="CP041356">
    <property type="protein sequence ID" value="QDK70307.1"/>
    <property type="molecule type" value="Genomic_DNA"/>
</dbReference>
<dbReference type="OrthoDB" id="2165293at2"/>
<protein>
    <submittedName>
        <fullName evidence="1">DUF3013 family protein</fullName>
    </submittedName>
</protein>
<reference evidence="1 2" key="1">
    <citation type="submission" date="2019-07" db="EMBL/GenBank/DDBJ databases">
        <title>Genome sequencing of KACC 19320.</title>
        <authorList>
            <person name="Heo J."/>
            <person name="Kim S.-J."/>
            <person name="Kim J.-S."/>
            <person name="Hong S.-B."/>
            <person name="Kwon S.-W."/>
        </authorList>
    </citation>
    <scope>NUCLEOTIDE SEQUENCE [LARGE SCALE GENOMIC DNA]</scope>
    <source>
        <strain evidence="1 2">KACC 19320</strain>
    </source>
</reference>
<dbReference type="AlphaFoldDB" id="A0A514Z743"/>
<dbReference type="RefSeq" id="WP_142765922.1">
    <property type="nucleotide sequence ID" value="NZ_CP041356.1"/>
</dbReference>
<gene>
    <name evidence="1" type="ORF">FLP15_02910</name>
</gene>
<organism evidence="1 2">
    <name type="scientific">Lactococcus protaetiae</name>
    <dbReference type="NCBI Taxonomy" id="2592653"/>
    <lineage>
        <taxon>Bacteria</taxon>
        <taxon>Bacillati</taxon>
        <taxon>Bacillota</taxon>
        <taxon>Bacilli</taxon>
        <taxon>Lactobacillales</taxon>
        <taxon>Streptococcaceae</taxon>
        <taxon>Lactococcus</taxon>
    </lineage>
</organism>
<dbReference type="Proteomes" id="UP000315128">
    <property type="component" value="Chromosome"/>
</dbReference>
<dbReference type="InterPro" id="IPR021380">
    <property type="entry name" value="DUF3013"/>
</dbReference>
<evidence type="ECO:0000313" key="1">
    <source>
        <dbReference type="EMBL" id="QDK70307.1"/>
    </source>
</evidence>
<proteinExistence type="predicted"/>
<dbReference type="KEGG" id="lack:FLP15_02910"/>
<name>A0A514Z743_9LACT</name>
<dbReference type="Gene3D" id="3.40.50.11250">
    <property type="entry name" value="Protein of unknown function DUF3013"/>
    <property type="match status" value="1"/>
</dbReference>
<sequence>MAKFGFLDILQEELEKNFNYDFEINWDKRNFAVEVSFLLEAENPSRLTVTDADGVSSDDNIVVEDVVIFYNPVKSKFDAEDYLTAFPYPPKGLSAEFLSYFAQFLQETADAGLDDLMDFLTDDEAEEFAVKWDADSFQVGLSALTETEFFKYPRY</sequence>
<accession>A0A514Z743</accession>
<evidence type="ECO:0000313" key="2">
    <source>
        <dbReference type="Proteomes" id="UP000315128"/>
    </source>
</evidence>
<keyword evidence="2" id="KW-1185">Reference proteome</keyword>
<dbReference type="Pfam" id="PF11217">
    <property type="entry name" value="DUF3013"/>
    <property type="match status" value="1"/>
</dbReference>